<dbReference type="Gene3D" id="2.30.30.240">
    <property type="entry name" value="PRC-barrel domain"/>
    <property type="match status" value="1"/>
</dbReference>
<dbReference type="InterPro" id="IPR011033">
    <property type="entry name" value="PRC_barrel-like_sf"/>
</dbReference>
<keyword evidence="3" id="KW-1185">Reference proteome</keyword>
<dbReference type="InterPro" id="IPR027275">
    <property type="entry name" value="PRC-brl_dom"/>
</dbReference>
<protein>
    <submittedName>
        <fullName evidence="2">YlmC/YmxH family sporulation protein</fullName>
    </submittedName>
</protein>
<dbReference type="RefSeq" id="WP_144159608.1">
    <property type="nucleotide sequence ID" value="NZ_CAUPKR010000012.1"/>
</dbReference>
<accession>A0ABS6GR35</accession>
<evidence type="ECO:0000259" key="1">
    <source>
        <dbReference type="Pfam" id="PF05239"/>
    </source>
</evidence>
<feature type="domain" description="PRC-barrel" evidence="1">
    <location>
        <begin position="2"/>
        <end position="74"/>
    </location>
</feature>
<dbReference type="Proteomes" id="UP000812672">
    <property type="component" value="Unassembled WGS sequence"/>
</dbReference>
<sequence length="76" mass="8416">MLLSELQSKDIINIDSGAKIGFIGDIEIDVTVGVITYLIVTISQKWFGLIGSEEELKIPWTNIVKIGTDVILIRLD</sequence>
<dbReference type="SUPFAM" id="SSF50346">
    <property type="entry name" value="PRC-barrel domain"/>
    <property type="match status" value="1"/>
</dbReference>
<comment type="caution">
    <text evidence="2">The sequence shown here is derived from an EMBL/GenBank/DDBJ whole genome shotgun (WGS) entry which is preliminary data.</text>
</comment>
<dbReference type="EMBL" id="JAHLZF010000014">
    <property type="protein sequence ID" value="MBU6081371.1"/>
    <property type="molecule type" value="Genomic_DNA"/>
</dbReference>
<name>A0ABS6GR35_9BACI</name>
<dbReference type="Pfam" id="PF05239">
    <property type="entry name" value="PRC"/>
    <property type="match status" value="1"/>
</dbReference>
<evidence type="ECO:0000313" key="3">
    <source>
        <dbReference type="Proteomes" id="UP000812672"/>
    </source>
</evidence>
<reference evidence="2 3" key="1">
    <citation type="journal article" date="2011" name="Int. J. Syst. Evol. Microbiol.">
        <title>Allobacillus halotolerans gen. nov., sp. nov. isolated from shrimp paste.</title>
        <authorList>
            <person name="Sheu S.Y."/>
            <person name="Arun A.B."/>
            <person name="Jiang S.R."/>
            <person name="Young C.C."/>
            <person name="Chen W.M."/>
        </authorList>
    </citation>
    <scope>NUCLEOTIDE SEQUENCE [LARGE SCALE GENOMIC DNA]</scope>
    <source>
        <strain evidence="2 3">LMG 24826</strain>
    </source>
</reference>
<organism evidence="2 3">
    <name type="scientific">Allobacillus halotolerans</name>
    <dbReference type="NCBI Taxonomy" id="570278"/>
    <lineage>
        <taxon>Bacteria</taxon>
        <taxon>Bacillati</taxon>
        <taxon>Bacillota</taxon>
        <taxon>Bacilli</taxon>
        <taxon>Bacillales</taxon>
        <taxon>Bacillaceae</taxon>
        <taxon>Allobacillus</taxon>
    </lineage>
</organism>
<dbReference type="PANTHER" id="PTHR40061:SF1">
    <property type="entry name" value="SPORULATION PROTEIN YLMC-RELATED"/>
    <property type="match status" value="1"/>
</dbReference>
<dbReference type="PANTHER" id="PTHR40061">
    <property type="entry name" value="SPORULATION PROTEIN YLMC-RELATED"/>
    <property type="match status" value="1"/>
</dbReference>
<dbReference type="InterPro" id="IPR014238">
    <property type="entry name" value="Spore_YlmC/YmxH"/>
</dbReference>
<dbReference type="NCBIfam" id="TIGR02888">
    <property type="entry name" value="spore_YlmC_YmxH"/>
    <property type="match status" value="1"/>
</dbReference>
<gene>
    <name evidence="2" type="ORF">KQ486_10140</name>
</gene>
<evidence type="ECO:0000313" key="2">
    <source>
        <dbReference type="EMBL" id="MBU6081371.1"/>
    </source>
</evidence>
<proteinExistence type="predicted"/>